<dbReference type="PANTHER" id="PTHR32057:SF14">
    <property type="entry name" value="PROTEIN ADENYLYLTRANSFERASE SELO, MITOCHONDRIAL"/>
    <property type="match status" value="1"/>
</dbReference>
<dbReference type="EC" id="2.7.7.-" evidence="8"/>
<dbReference type="GO" id="GO:0070733">
    <property type="term" value="F:AMPylase activity"/>
    <property type="evidence" value="ECO:0007669"/>
    <property type="project" value="UniProtKB-EC"/>
</dbReference>
<protein>
    <recommendedName>
        <fullName evidence="8">Protein nucleotidyltransferase YdiU</fullName>
        <ecNumber evidence="8">2.7.7.-</ecNumber>
    </recommendedName>
    <alternativeName>
        <fullName evidence="8">Protein adenylyltransferase YdiU</fullName>
        <ecNumber evidence="8">2.7.7.108</ecNumber>
    </alternativeName>
    <alternativeName>
        <fullName evidence="8">Protein uridylyltransferase YdiU</fullName>
        <ecNumber evidence="8">2.7.7.-</ecNumber>
    </alternativeName>
</protein>
<evidence type="ECO:0000256" key="4">
    <source>
        <dbReference type="ARBA" id="ARBA00022723"/>
    </source>
</evidence>
<feature type="compositionally biased region" description="Low complexity" evidence="9">
    <location>
        <begin position="63"/>
        <end position="76"/>
    </location>
</feature>
<accession>A0A6N8GIV6</accession>
<evidence type="ECO:0000256" key="2">
    <source>
        <dbReference type="ARBA" id="ARBA00022679"/>
    </source>
</evidence>
<keyword evidence="8" id="KW-0464">Manganese</keyword>
<comment type="similarity">
    <text evidence="1 8">Belongs to the SELO family.</text>
</comment>
<organism evidence="10 11">
    <name type="scientific">Kocuria sediminis</name>
    <dbReference type="NCBI Taxonomy" id="1038857"/>
    <lineage>
        <taxon>Bacteria</taxon>
        <taxon>Bacillati</taxon>
        <taxon>Actinomycetota</taxon>
        <taxon>Actinomycetes</taxon>
        <taxon>Micrococcales</taxon>
        <taxon>Micrococcaceae</taxon>
        <taxon>Kocuria</taxon>
    </lineage>
</organism>
<dbReference type="EMBL" id="WOGU01000004">
    <property type="protein sequence ID" value="MUN62848.1"/>
    <property type="molecule type" value="Genomic_DNA"/>
</dbReference>
<dbReference type="AlphaFoldDB" id="A0A6N8GIV6"/>
<dbReference type="Pfam" id="PF02696">
    <property type="entry name" value="SelO"/>
    <property type="match status" value="1"/>
</dbReference>
<comment type="catalytic activity">
    <reaction evidence="8">
        <text>L-seryl-[protein] + ATP = 3-O-(5'-adenylyl)-L-seryl-[protein] + diphosphate</text>
        <dbReference type="Rhea" id="RHEA:58120"/>
        <dbReference type="Rhea" id="RHEA-COMP:9863"/>
        <dbReference type="Rhea" id="RHEA-COMP:15073"/>
        <dbReference type="ChEBI" id="CHEBI:29999"/>
        <dbReference type="ChEBI" id="CHEBI:30616"/>
        <dbReference type="ChEBI" id="CHEBI:33019"/>
        <dbReference type="ChEBI" id="CHEBI:142516"/>
        <dbReference type="EC" id="2.7.7.108"/>
    </reaction>
</comment>
<feature type="binding site" evidence="8">
    <location>
        <position position="352"/>
    </location>
    <ligand>
        <name>Mg(2+)</name>
        <dbReference type="ChEBI" id="CHEBI:18420"/>
    </ligand>
</feature>
<dbReference type="HAMAP" id="MF_00692">
    <property type="entry name" value="SelO"/>
    <property type="match status" value="1"/>
</dbReference>
<keyword evidence="2 8" id="KW-0808">Transferase</keyword>
<feature type="binding site" evidence="8">
    <location>
        <position position="215"/>
    </location>
    <ligand>
        <name>ATP</name>
        <dbReference type="ChEBI" id="CHEBI:30616"/>
    </ligand>
</feature>
<feature type="binding site" evidence="8">
    <location>
        <position position="216"/>
    </location>
    <ligand>
        <name>ATP</name>
        <dbReference type="ChEBI" id="CHEBI:30616"/>
    </ligand>
</feature>
<comment type="catalytic activity">
    <reaction evidence="8">
        <text>L-threonyl-[protein] + ATP = 3-O-(5'-adenylyl)-L-threonyl-[protein] + diphosphate</text>
        <dbReference type="Rhea" id="RHEA:54292"/>
        <dbReference type="Rhea" id="RHEA-COMP:11060"/>
        <dbReference type="Rhea" id="RHEA-COMP:13847"/>
        <dbReference type="ChEBI" id="CHEBI:30013"/>
        <dbReference type="ChEBI" id="CHEBI:30616"/>
        <dbReference type="ChEBI" id="CHEBI:33019"/>
        <dbReference type="ChEBI" id="CHEBI:138113"/>
        <dbReference type="EC" id="2.7.7.108"/>
    </reaction>
</comment>
<evidence type="ECO:0000313" key="11">
    <source>
        <dbReference type="Proteomes" id="UP000436989"/>
    </source>
</evidence>
<comment type="catalytic activity">
    <reaction evidence="8">
        <text>L-tyrosyl-[protein] + ATP = O-(5'-adenylyl)-L-tyrosyl-[protein] + diphosphate</text>
        <dbReference type="Rhea" id="RHEA:54288"/>
        <dbReference type="Rhea" id="RHEA-COMP:10136"/>
        <dbReference type="Rhea" id="RHEA-COMP:13846"/>
        <dbReference type="ChEBI" id="CHEBI:30616"/>
        <dbReference type="ChEBI" id="CHEBI:33019"/>
        <dbReference type="ChEBI" id="CHEBI:46858"/>
        <dbReference type="ChEBI" id="CHEBI:83624"/>
        <dbReference type="EC" id="2.7.7.108"/>
    </reaction>
</comment>
<comment type="function">
    <text evidence="8">Nucleotidyltransferase involved in the post-translational modification of proteins. It can catalyze the addition of adenosine monophosphate (AMP) or uridine monophosphate (UMP) to a protein, resulting in modifications known as AMPylation and UMPylation.</text>
</comment>
<evidence type="ECO:0000256" key="1">
    <source>
        <dbReference type="ARBA" id="ARBA00009747"/>
    </source>
</evidence>
<feature type="active site" description="Proton acceptor" evidence="8">
    <location>
        <position position="342"/>
    </location>
</feature>
<feature type="binding site" evidence="8">
    <location>
        <position position="183"/>
    </location>
    <ligand>
        <name>ATP</name>
        <dbReference type="ChEBI" id="CHEBI:30616"/>
    </ligand>
</feature>
<keyword evidence="4 8" id="KW-0479">Metal-binding</keyword>
<evidence type="ECO:0000256" key="5">
    <source>
        <dbReference type="ARBA" id="ARBA00022741"/>
    </source>
</evidence>
<sequence length="575" mass="61272">MVASLSQFAVRGEGATKGTEQYGGVRLGARAWKAPEAGVASGVACARTTCSSRRWRRGRGPRGHCPGGRPARAGPQAPLSAAPCIVEQVTITPLSTVTFEGRFARELGELAVPWRAEEVPDPRLLVLNEPLAVELGFDPAALESPAGVRLLVGNAVPGGATPVAQAYSGHQFGSFNPRLGDGRALLLGEIAGAGGRLRDLHLKGSGRTPFARGGDGLAAVGPMLREYVVSEAMHALGIPTTRSLAVVTTGRRVRRERLLPGAVLARVAASHLRVGSFQYARATGDLGLLRRLADHAIARHHPDAASAEQPHLALFESVVAAQASLVAQWMLVGFVHGVMNTDNMTISGETIDYGPCAFMDAFDPATVYSSIDERGRYAYRNQPVAAEWNLARLAEAMLPLFDEDQDRAVGLAEKSLGAFAGQYSAAWTAGLRAKLGLPQDIGHDVVSALAEDLFALLQANHVDHTSFFRNLGAAARGDARPARDLVLDLQAFDRWAERWRALGPDPESMDRTNPVYIPRNHLVEEALAAAADGDLEPLGRLLEAVTAPYDERPGLERYAAPAAEDFGPYTTFCGT</sequence>
<evidence type="ECO:0000313" key="10">
    <source>
        <dbReference type="EMBL" id="MUN62848.1"/>
    </source>
</evidence>
<keyword evidence="5 8" id="KW-0547">Nucleotide-binding</keyword>
<dbReference type="Proteomes" id="UP000436989">
    <property type="component" value="Unassembled WGS sequence"/>
</dbReference>
<dbReference type="GO" id="GO:0000287">
    <property type="term" value="F:magnesium ion binding"/>
    <property type="evidence" value="ECO:0007669"/>
    <property type="project" value="UniProtKB-UniRule"/>
</dbReference>
<dbReference type="GO" id="GO:0030145">
    <property type="term" value="F:manganese ion binding"/>
    <property type="evidence" value="ECO:0007669"/>
    <property type="project" value="UniProtKB-UniRule"/>
</dbReference>
<evidence type="ECO:0000256" key="7">
    <source>
        <dbReference type="ARBA" id="ARBA00022842"/>
    </source>
</evidence>
<feature type="region of interest" description="Disordered" evidence="9">
    <location>
        <begin position="55"/>
        <end position="76"/>
    </location>
</feature>
<evidence type="ECO:0000256" key="6">
    <source>
        <dbReference type="ARBA" id="ARBA00022840"/>
    </source>
</evidence>
<name>A0A6N8GIV6_9MICC</name>
<feature type="binding site" evidence="8">
    <location>
        <position position="203"/>
    </location>
    <ligand>
        <name>ATP</name>
        <dbReference type="ChEBI" id="CHEBI:30616"/>
    </ligand>
</feature>
<feature type="binding site" evidence="8">
    <location>
        <position position="180"/>
    </location>
    <ligand>
        <name>ATP</name>
        <dbReference type="ChEBI" id="CHEBI:30616"/>
    </ligand>
</feature>
<comment type="cofactor">
    <cofactor evidence="8">
        <name>Mg(2+)</name>
        <dbReference type="ChEBI" id="CHEBI:18420"/>
    </cofactor>
    <cofactor evidence="8">
        <name>Mn(2+)</name>
        <dbReference type="ChEBI" id="CHEBI:29035"/>
    </cofactor>
</comment>
<dbReference type="NCBIfam" id="NF000658">
    <property type="entry name" value="PRK00029.1"/>
    <property type="match status" value="1"/>
</dbReference>
<comment type="catalytic activity">
    <reaction evidence="8">
        <text>L-seryl-[protein] + UTP = O-(5'-uridylyl)-L-seryl-[protein] + diphosphate</text>
        <dbReference type="Rhea" id="RHEA:64604"/>
        <dbReference type="Rhea" id="RHEA-COMP:9863"/>
        <dbReference type="Rhea" id="RHEA-COMP:16635"/>
        <dbReference type="ChEBI" id="CHEBI:29999"/>
        <dbReference type="ChEBI" id="CHEBI:33019"/>
        <dbReference type="ChEBI" id="CHEBI:46398"/>
        <dbReference type="ChEBI" id="CHEBI:156051"/>
    </reaction>
</comment>
<comment type="catalytic activity">
    <reaction evidence="8">
        <text>L-tyrosyl-[protein] + UTP = O-(5'-uridylyl)-L-tyrosyl-[protein] + diphosphate</text>
        <dbReference type="Rhea" id="RHEA:83887"/>
        <dbReference type="Rhea" id="RHEA-COMP:10136"/>
        <dbReference type="Rhea" id="RHEA-COMP:20238"/>
        <dbReference type="ChEBI" id="CHEBI:33019"/>
        <dbReference type="ChEBI" id="CHEBI:46398"/>
        <dbReference type="ChEBI" id="CHEBI:46858"/>
        <dbReference type="ChEBI" id="CHEBI:90602"/>
    </reaction>
</comment>
<keyword evidence="3 8" id="KW-0548">Nucleotidyltransferase</keyword>
<dbReference type="PANTHER" id="PTHR32057">
    <property type="entry name" value="PROTEIN ADENYLYLTRANSFERASE SELO, MITOCHONDRIAL"/>
    <property type="match status" value="1"/>
</dbReference>
<feature type="binding site" evidence="8">
    <location>
        <position position="182"/>
    </location>
    <ligand>
        <name>ATP</name>
        <dbReference type="ChEBI" id="CHEBI:30616"/>
    </ligand>
</feature>
<feature type="binding site" evidence="8">
    <location>
        <position position="266"/>
    </location>
    <ligand>
        <name>ATP</name>
        <dbReference type="ChEBI" id="CHEBI:30616"/>
    </ligand>
</feature>
<gene>
    <name evidence="8" type="primary">ydiU</name>
    <name evidence="8" type="synonym">selO</name>
    <name evidence="10" type="ORF">GMA12_06790</name>
</gene>
<feature type="binding site" evidence="8">
    <location>
        <position position="273"/>
    </location>
    <ligand>
        <name>ATP</name>
        <dbReference type="ChEBI" id="CHEBI:30616"/>
    </ligand>
</feature>
<dbReference type="EC" id="2.7.7.108" evidence="8"/>
<comment type="caution">
    <text evidence="10">The sequence shown here is derived from an EMBL/GenBank/DDBJ whole genome shotgun (WGS) entry which is preliminary data.</text>
</comment>
<keyword evidence="6 8" id="KW-0067">ATP-binding</keyword>
<keyword evidence="11" id="KW-1185">Reference proteome</keyword>
<evidence type="ECO:0000256" key="9">
    <source>
        <dbReference type="SAM" id="MobiDB-lite"/>
    </source>
</evidence>
<reference evidence="10 11" key="1">
    <citation type="submission" date="2019-12" db="EMBL/GenBank/DDBJ databases">
        <authorList>
            <person name="Shi Y."/>
        </authorList>
    </citation>
    <scope>NUCLEOTIDE SEQUENCE [LARGE SCALE GENOMIC DNA]</scope>
    <source>
        <strain evidence="10 11">JCM 17929</strain>
    </source>
</reference>
<keyword evidence="7 8" id="KW-0460">Magnesium</keyword>
<feature type="binding site" evidence="8">
    <location>
        <position position="343"/>
    </location>
    <ligand>
        <name>Mg(2+)</name>
        <dbReference type="ChEBI" id="CHEBI:18420"/>
    </ligand>
</feature>
<dbReference type="GO" id="GO:0005524">
    <property type="term" value="F:ATP binding"/>
    <property type="evidence" value="ECO:0007669"/>
    <property type="project" value="UniProtKB-UniRule"/>
</dbReference>
<feature type="binding site" evidence="8">
    <location>
        <position position="352"/>
    </location>
    <ligand>
        <name>ATP</name>
        <dbReference type="ChEBI" id="CHEBI:30616"/>
    </ligand>
</feature>
<evidence type="ECO:0000256" key="3">
    <source>
        <dbReference type="ARBA" id="ARBA00022695"/>
    </source>
</evidence>
<dbReference type="InterPro" id="IPR003846">
    <property type="entry name" value="SelO"/>
</dbReference>
<evidence type="ECO:0000256" key="8">
    <source>
        <dbReference type="HAMAP-Rule" id="MF_00692"/>
    </source>
</evidence>
<comment type="catalytic activity">
    <reaction evidence="8">
        <text>L-histidyl-[protein] + UTP = N(tele)-(5'-uridylyl)-L-histidyl-[protein] + diphosphate</text>
        <dbReference type="Rhea" id="RHEA:83891"/>
        <dbReference type="Rhea" id="RHEA-COMP:9745"/>
        <dbReference type="Rhea" id="RHEA-COMP:20239"/>
        <dbReference type="ChEBI" id="CHEBI:29979"/>
        <dbReference type="ChEBI" id="CHEBI:33019"/>
        <dbReference type="ChEBI" id="CHEBI:46398"/>
        <dbReference type="ChEBI" id="CHEBI:233474"/>
    </reaction>
</comment>
<proteinExistence type="inferred from homology"/>